<dbReference type="Proteomes" id="UP001604277">
    <property type="component" value="Unassembled WGS sequence"/>
</dbReference>
<organism evidence="2 3">
    <name type="scientific">Forsythia ovata</name>
    <dbReference type="NCBI Taxonomy" id="205694"/>
    <lineage>
        <taxon>Eukaryota</taxon>
        <taxon>Viridiplantae</taxon>
        <taxon>Streptophyta</taxon>
        <taxon>Embryophyta</taxon>
        <taxon>Tracheophyta</taxon>
        <taxon>Spermatophyta</taxon>
        <taxon>Magnoliopsida</taxon>
        <taxon>eudicotyledons</taxon>
        <taxon>Gunneridae</taxon>
        <taxon>Pentapetalae</taxon>
        <taxon>asterids</taxon>
        <taxon>lamiids</taxon>
        <taxon>Lamiales</taxon>
        <taxon>Oleaceae</taxon>
        <taxon>Forsythieae</taxon>
        <taxon>Forsythia</taxon>
    </lineage>
</organism>
<comment type="caution">
    <text evidence="2">The sequence shown here is derived from an EMBL/GenBank/DDBJ whole genome shotgun (WGS) entry which is preliminary data.</text>
</comment>
<evidence type="ECO:0000313" key="3">
    <source>
        <dbReference type="Proteomes" id="UP001604277"/>
    </source>
</evidence>
<evidence type="ECO:0000313" key="2">
    <source>
        <dbReference type="EMBL" id="KAL2496484.1"/>
    </source>
</evidence>
<feature type="compositionally biased region" description="Polar residues" evidence="1">
    <location>
        <begin position="133"/>
        <end position="145"/>
    </location>
</feature>
<accession>A0ABD1S8F6</accession>
<protein>
    <submittedName>
        <fullName evidence="2">Uncharacterized protein</fullName>
    </submittedName>
</protein>
<dbReference type="PANTHER" id="PTHR34546">
    <property type="entry name" value="OS06G0153600 PROTEIN"/>
    <property type="match status" value="1"/>
</dbReference>
<dbReference type="AlphaFoldDB" id="A0ABD1S8F6"/>
<keyword evidence="3" id="KW-1185">Reference proteome</keyword>
<dbReference type="EMBL" id="JBFOLJ010000011">
    <property type="protein sequence ID" value="KAL2496484.1"/>
    <property type="molecule type" value="Genomic_DNA"/>
</dbReference>
<reference evidence="3" key="1">
    <citation type="submission" date="2024-07" db="EMBL/GenBank/DDBJ databases">
        <title>Two chromosome-level genome assemblies of Korean endemic species Abeliophyllum distichum and Forsythia ovata (Oleaceae).</title>
        <authorList>
            <person name="Jang H."/>
        </authorList>
    </citation>
    <scope>NUCLEOTIDE SEQUENCE [LARGE SCALE GENOMIC DNA]</scope>
</reference>
<sequence length="239" mass="25967">MDDVMLMEYYEKNHMNGEFSCLVCGSVGGRKTGKRFKNCVALVQHSITVARIKKRAHRAYSQAICKILGWDIDRLPTIVLPLADKSVEVQGNFNNGENSSIVLVNNVDSVSGNNVEIVPEGGSIASEPFPDDGQQNMSSLTSPDANESMEDLGKVVADNVDEPVEDLAKVITGNADEPVEALDKVIADNVKKPAAEGATNTLDINTAAERCHCHTLKFPPPPPPPPQRWLIRCHQPANL</sequence>
<gene>
    <name evidence="2" type="ORF">Fot_40241</name>
</gene>
<dbReference type="PANTHER" id="PTHR34546:SF3">
    <property type="entry name" value="OS06G0153600 PROTEIN"/>
    <property type="match status" value="1"/>
</dbReference>
<proteinExistence type="predicted"/>
<evidence type="ECO:0000256" key="1">
    <source>
        <dbReference type="SAM" id="MobiDB-lite"/>
    </source>
</evidence>
<name>A0ABD1S8F6_9LAMI</name>
<feature type="region of interest" description="Disordered" evidence="1">
    <location>
        <begin position="122"/>
        <end position="146"/>
    </location>
</feature>